<evidence type="ECO:0000313" key="2">
    <source>
        <dbReference type="Proteomes" id="UP000266673"/>
    </source>
</evidence>
<sequence>MSKHSKEDSKDEALQQLYQLRPDLNDQSVWFFSTLKKSAEGRILYEKTEKHAYLYDTITQKRFSSFSAWIKALSSQHFFKGKKSALATIFLKPNCNEINIGQIIKGKNYSPYFKNIQIGTLLSIKDTLTTMIYDDVKLTGINLTEGEGFLCLAFFETNLKKELYIKKTIHGCREPIKCTVFVNSLEVNVLKERFEQATYLRGDHLYSNFIGPENNHEIIANLENKGLDNEAYRRIDYTLLVLNGKICANCKTLHNTLYQIENRYKNGIQSVKTTHASRKLLTEIVQKARKKELVESLRDGLKLKFEAKEEQVSEPLTGWQNKVVNRMVASMEANNVWGYARLGFFLHDSFKIQKGLLGVNVTINMLDTLTLIMKMPNLKHSVNNVSMIFKPQVIILA</sequence>
<reference evidence="1 2" key="1">
    <citation type="submission" date="2018-06" db="EMBL/GenBank/DDBJ databases">
        <title>Comparative genomics reveals the genomic features of Rhizophagus irregularis, R. cerebriforme, R. diaphanum and Gigaspora rosea, and their symbiotic lifestyle signature.</title>
        <authorList>
            <person name="Morin E."/>
            <person name="San Clemente H."/>
            <person name="Chen E.C.H."/>
            <person name="De La Providencia I."/>
            <person name="Hainaut M."/>
            <person name="Kuo A."/>
            <person name="Kohler A."/>
            <person name="Murat C."/>
            <person name="Tang N."/>
            <person name="Roy S."/>
            <person name="Loubradou J."/>
            <person name="Henrissat B."/>
            <person name="Grigoriev I.V."/>
            <person name="Corradi N."/>
            <person name="Roux C."/>
            <person name="Martin F.M."/>
        </authorList>
    </citation>
    <scope>NUCLEOTIDE SEQUENCE [LARGE SCALE GENOMIC DNA]</scope>
    <source>
        <strain evidence="1 2">DAOM 194757</strain>
    </source>
</reference>
<dbReference type="OrthoDB" id="2444511at2759"/>
<comment type="caution">
    <text evidence="1">The sequence shown here is derived from an EMBL/GenBank/DDBJ whole genome shotgun (WGS) entry which is preliminary data.</text>
</comment>
<dbReference type="Proteomes" id="UP000266673">
    <property type="component" value="Unassembled WGS sequence"/>
</dbReference>
<protein>
    <submittedName>
        <fullName evidence="1">Uncharacterized protein</fullName>
    </submittedName>
</protein>
<gene>
    <name evidence="1" type="ORF">C2G38_2150948</name>
</gene>
<keyword evidence="2" id="KW-1185">Reference proteome</keyword>
<evidence type="ECO:0000313" key="1">
    <source>
        <dbReference type="EMBL" id="RIB00191.1"/>
    </source>
</evidence>
<dbReference type="AlphaFoldDB" id="A0A397TRY1"/>
<name>A0A397TRY1_9GLOM</name>
<proteinExistence type="predicted"/>
<accession>A0A397TRY1</accession>
<organism evidence="1 2">
    <name type="scientific">Gigaspora rosea</name>
    <dbReference type="NCBI Taxonomy" id="44941"/>
    <lineage>
        <taxon>Eukaryota</taxon>
        <taxon>Fungi</taxon>
        <taxon>Fungi incertae sedis</taxon>
        <taxon>Mucoromycota</taxon>
        <taxon>Glomeromycotina</taxon>
        <taxon>Glomeromycetes</taxon>
        <taxon>Diversisporales</taxon>
        <taxon>Gigasporaceae</taxon>
        <taxon>Gigaspora</taxon>
    </lineage>
</organism>
<dbReference type="EMBL" id="QKWP01004902">
    <property type="protein sequence ID" value="RIB00191.1"/>
    <property type="molecule type" value="Genomic_DNA"/>
</dbReference>